<keyword evidence="2" id="KW-0680">Restriction system</keyword>
<feature type="domain" description="N6 adenine-specific DNA methyltransferase N-terminal" evidence="3">
    <location>
        <begin position="4"/>
        <end position="106"/>
    </location>
</feature>
<proteinExistence type="inferred from homology"/>
<evidence type="ECO:0000313" key="4">
    <source>
        <dbReference type="EMBL" id="MCA9375177.1"/>
    </source>
</evidence>
<comment type="caution">
    <text evidence="4">The sequence shown here is derived from an EMBL/GenBank/DDBJ whole genome shotgun (WGS) entry which is preliminary data.</text>
</comment>
<dbReference type="Gene3D" id="1.20.1260.30">
    <property type="match status" value="1"/>
</dbReference>
<dbReference type="Pfam" id="PF12161">
    <property type="entry name" value="HsdM_N"/>
    <property type="match status" value="1"/>
</dbReference>
<dbReference type="AlphaFoldDB" id="A0A955HZU6"/>
<evidence type="ECO:0000256" key="1">
    <source>
        <dbReference type="ARBA" id="ARBA00006594"/>
    </source>
</evidence>
<evidence type="ECO:0000259" key="3">
    <source>
        <dbReference type="Pfam" id="PF12161"/>
    </source>
</evidence>
<evidence type="ECO:0000256" key="2">
    <source>
        <dbReference type="ARBA" id="ARBA00022747"/>
    </source>
</evidence>
<dbReference type="GO" id="GO:0009307">
    <property type="term" value="P:DNA restriction-modification system"/>
    <property type="evidence" value="ECO:0007669"/>
    <property type="project" value="UniProtKB-KW"/>
</dbReference>
<name>A0A955HZU6_9BACT</name>
<protein>
    <submittedName>
        <fullName evidence="4">Type I restriction-modification system subunit M N-terminal domain-containing protein</fullName>
    </submittedName>
</protein>
<dbReference type="Proteomes" id="UP000748332">
    <property type="component" value="Unassembled WGS sequence"/>
</dbReference>
<evidence type="ECO:0000313" key="5">
    <source>
        <dbReference type="Proteomes" id="UP000748332"/>
    </source>
</evidence>
<sequence length="122" mass="13849">DVRFKKAQDEIKNEKNKILMDSGSTRVRPLTPDDFKAKGVLYVPEHANYEYLMNLPENENIGKKINEAMNSIEESNSDLAGVLPQNYTSLVKKASENNELLLTLLKGINKGRCEKYNLQCCL</sequence>
<dbReference type="EMBL" id="JAGQLM010000103">
    <property type="protein sequence ID" value="MCA9375177.1"/>
    <property type="molecule type" value="Genomic_DNA"/>
</dbReference>
<dbReference type="SUPFAM" id="SSF53335">
    <property type="entry name" value="S-adenosyl-L-methionine-dependent methyltransferases"/>
    <property type="match status" value="1"/>
</dbReference>
<comment type="similarity">
    <text evidence="1">Belongs to the N(4)/N(6)-methyltransferase family.</text>
</comment>
<organism evidence="4 5">
    <name type="scientific">Candidatus Dojkabacteria bacterium</name>
    <dbReference type="NCBI Taxonomy" id="2099670"/>
    <lineage>
        <taxon>Bacteria</taxon>
        <taxon>Candidatus Dojkabacteria</taxon>
    </lineage>
</organism>
<dbReference type="InterPro" id="IPR038333">
    <property type="entry name" value="T1MK-like_N_sf"/>
</dbReference>
<dbReference type="InterPro" id="IPR029063">
    <property type="entry name" value="SAM-dependent_MTases_sf"/>
</dbReference>
<dbReference type="InterPro" id="IPR022749">
    <property type="entry name" value="D12N6_MeTrfase_N"/>
</dbReference>
<reference evidence="4" key="1">
    <citation type="submission" date="2020-04" db="EMBL/GenBank/DDBJ databases">
        <authorList>
            <person name="Zhang T."/>
        </authorList>
    </citation>
    <scope>NUCLEOTIDE SEQUENCE</scope>
    <source>
        <strain evidence="4">HKST-UBA16</strain>
    </source>
</reference>
<accession>A0A955HZU6</accession>
<feature type="non-terminal residue" evidence="4">
    <location>
        <position position="1"/>
    </location>
</feature>
<reference evidence="4" key="2">
    <citation type="journal article" date="2021" name="Microbiome">
        <title>Successional dynamics and alternative stable states in a saline activated sludge microbial community over 9 years.</title>
        <authorList>
            <person name="Wang Y."/>
            <person name="Ye J."/>
            <person name="Ju F."/>
            <person name="Liu L."/>
            <person name="Boyd J.A."/>
            <person name="Deng Y."/>
            <person name="Parks D.H."/>
            <person name="Jiang X."/>
            <person name="Yin X."/>
            <person name="Woodcroft B.J."/>
            <person name="Tyson G.W."/>
            <person name="Hugenholtz P."/>
            <person name="Polz M.F."/>
            <person name="Zhang T."/>
        </authorList>
    </citation>
    <scope>NUCLEOTIDE SEQUENCE</scope>
    <source>
        <strain evidence="4">HKST-UBA16</strain>
    </source>
</reference>
<gene>
    <name evidence="4" type="ORF">KC622_02500</name>
</gene>